<organism evidence="1 2">
    <name type="scientific">Symbiodinium microadriaticum</name>
    <name type="common">Dinoflagellate</name>
    <name type="synonym">Zooxanthella microadriatica</name>
    <dbReference type="NCBI Taxonomy" id="2951"/>
    <lineage>
        <taxon>Eukaryota</taxon>
        <taxon>Sar</taxon>
        <taxon>Alveolata</taxon>
        <taxon>Dinophyceae</taxon>
        <taxon>Suessiales</taxon>
        <taxon>Symbiodiniaceae</taxon>
        <taxon>Symbiodinium</taxon>
    </lineage>
</organism>
<dbReference type="AlphaFoldDB" id="A0A1Q9F125"/>
<name>A0A1Q9F125_SYMMI</name>
<proteinExistence type="predicted"/>
<dbReference type="EMBL" id="LSRX01000029">
    <property type="protein sequence ID" value="OLQ13390.1"/>
    <property type="molecule type" value="Genomic_DNA"/>
</dbReference>
<keyword evidence="2" id="KW-1185">Reference proteome</keyword>
<evidence type="ECO:0000313" key="1">
    <source>
        <dbReference type="EMBL" id="OLQ13390.1"/>
    </source>
</evidence>
<comment type="caution">
    <text evidence="1">The sequence shown here is derived from an EMBL/GenBank/DDBJ whole genome shotgun (WGS) entry which is preliminary data.</text>
</comment>
<evidence type="ECO:0000313" key="2">
    <source>
        <dbReference type="Proteomes" id="UP000186817"/>
    </source>
</evidence>
<protein>
    <submittedName>
        <fullName evidence="1">Uncharacterized protein</fullName>
    </submittedName>
</protein>
<dbReference type="Proteomes" id="UP000186817">
    <property type="component" value="Unassembled WGS sequence"/>
</dbReference>
<gene>
    <name evidence="1" type="ORF">AK812_SmicGene2588</name>
</gene>
<dbReference type="OrthoDB" id="435066at2759"/>
<dbReference type="Gene3D" id="1.20.5.2050">
    <property type="match status" value="1"/>
</dbReference>
<accession>A0A1Q9F125</accession>
<sequence>MFNTCALGLLLLSLPTEEELYKFFLHLEVCFCDSFGATPQKQWQLRDLLLPSGKLKARVRAMPTSRHDICTSDRMDKYSQKADYSDQFALRRYAAPVASWIAYGPKGRAPQVKELKLLKKFMDKMDGEPLPSRLAHVLADMRAVLQCLPARPADGSWNEAEKELQKSFRKLRRRCNESVAETAMVGTDGGSAEAELKAEQEEVVQACEAHDLTSPGTSVRSDQHSTLFRKMNEWAFLDDAQKLERLQQAEEAARRPRRSLSQDHLADVVTMAAACLAAPRRQARLQDACSENVGEARAVLESPQGDNADLQRRLRSLLVHTLSLWRTYQFDCQAIEHVLDCVQQKINKFENKVGEIQGAAAGKAWLRIKQVVDELLLQVRAPPNLHVQGAIPRATKARVEAAHKFRTRQERQSGIQNICWQGQKMGWQCQIGSRQGTVRKARLFPITKFLEQGLGEEAAVEAALQEAKVYREELVREGKLKPPTPKAPSSTVRGVVFDKTYQKWRVHLYHPVDKKKVSGGFFASREEAEVKAREMARQYGVPSDFAVTPAKRSTAEEDAEASLLEMAEQVGGSQRKRFVGPWPVRYPPMEFRDPGFLQGWRTALTMNMRSEMSVLLMLQGVGISPDELFLEWAWAFEWKSCEVSPVVQQTAELKTSLIERLFIHLEPKSTQGFRAEPALPDFQSA</sequence>
<reference evidence="1 2" key="1">
    <citation type="submission" date="2016-02" db="EMBL/GenBank/DDBJ databases">
        <title>Genome analysis of coral dinoflagellate symbionts highlights evolutionary adaptations to a symbiotic lifestyle.</title>
        <authorList>
            <person name="Aranda M."/>
            <person name="Li Y."/>
            <person name="Liew Y.J."/>
            <person name="Baumgarten S."/>
            <person name="Simakov O."/>
            <person name="Wilson M."/>
            <person name="Piel J."/>
            <person name="Ashoor H."/>
            <person name="Bougouffa S."/>
            <person name="Bajic V.B."/>
            <person name="Ryu T."/>
            <person name="Ravasi T."/>
            <person name="Bayer T."/>
            <person name="Micklem G."/>
            <person name="Kim H."/>
            <person name="Bhak J."/>
            <person name="Lajeunesse T.C."/>
            <person name="Voolstra C.R."/>
        </authorList>
    </citation>
    <scope>NUCLEOTIDE SEQUENCE [LARGE SCALE GENOMIC DNA]</scope>
    <source>
        <strain evidence="1 2">CCMP2467</strain>
    </source>
</reference>